<evidence type="ECO:0000256" key="1">
    <source>
        <dbReference type="ARBA" id="ARBA00004167"/>
    </source>
</evidence>
<gene>
    <name evidence="12" type="ORF">QLX08_009319</name>
</gene>
<evidence type="ECO:0000256" key="10">
    <source>
        <dbReference type="SAM" id="SignalP"/>
    </source>
</evidence>
<dbReference type="PROSITE" id="PS50024">
    <property type="entry name" value="SEA"/>
    <property type="match status" value="1"/>
</dbReference>
<keyword evidence="13" id="KW-1185">Reference proteome</keyword>
<evidence type="ECO:0000256" key="3">
    <source>
        <dbReference type="ARBA" id="ARBA00022692"/>
    </source>
</evidence>
<feature type="signal peptide" evidence="10">
    <location>
        <begin position="1"/>
        <end position="21"/>
    </location>
</feature>
<reference evidence="12 13" key="1">
    <citation type="submission" date="2024-05" db="EMBL/GenBank/DDBJ databases">
        <title>The nuclear and mitochondrial genome assemblies of Tetragonisca angustula (Apidae: Meliponini), a tiny yet remarkable pollinator in the Neotropics.</title>
        <authorList>
            <person name="Ferrari R."/>
            <person name="Ricardo P.C."/>
            <person name="Dias F.C."/>
            <person name="Araujo N.S."/>
            <person name="Soares D.O."/>
            <person name="Zhou Q.-S."/>
            <person name="Zhu C.-D."/>
            <person name="Coutinho L."/>
            <person name="Airas M.C."/>
            <person name="Batista T.M."/>
        </authorList>
    </citation>
    <scope>NUCLEOTIDE SEQUENCE [LARGE SCALE GENOMIC DNA]</scope>
    <source>
        <strain evidence="12">ASF017062</strain>
        <tissue evidence="12">Abdomen</tissue>
    </source>
</reference>
<name>A0AAW0ZGM2_9HYME</name>
<evidence type="ECO:0000256" key="7">
    <source>
        <dbReference type="ARBA" id="ARBA00023157"/>
    </source>
</evidence>
<dbReference type="InterPro" id="IPR023415">
    <property type="entry name" value="LDLR_class-A_CS"/>
</dbReference>
<dbReference type="SUPFAM" id="SSF57424">
    <property type="entry name" value="LDL receptor-like module"/>
    <property type="match status" value="2"/>
</dbReference>
<comment type="subcellular location">
    <subcellularLocation>
        <location evidence="2">Endomembrane system</location>
    </subcellularLocation>
    <subcellularLocation>
        <location evidence="1">Membrane</location>
        <topology evidence="1">Single-pass membrane protein</topology>
    </subcellularLocation>
</comment>
<evidence type="ECO:0000256" key="5">
    <source>
        <dbReference type="ARBA" id="ARBA00022989"/>
    </source>
</evidence>
<dbReference type="AlphaFoldDB" id="A0AAW0ZGM2"/>
<proteinExistence type="predicted"/>
<evidence type="ECO:0000313" key="13">
    <source>
        <dbReference type="Proteomes" id="UP001432146"/>
    </source>
</evidence>
<dbReference type="EMBL" id="JAWNGG020000204">
    <property type="protein sequence ID" value="KAK9296799.1"/>
    <property type="molecule type" value="Genomic_DNA"/>
</dbReference>
<dbReference type="PROSITE" id="PS50068">
    <property type="entry name" value="LDLRA_2"/>
    <property type="match status" value="3"/>
</dbReference>
<organism evidence="12 13">
    <name type="scientific">Tetragonisca angustula</name>
    <dbReference type="NCBI Taxonomy" id="166442"/>
    <lineage>
        <taxon>Eukaryota</taxon>
        <taxon>Metazoa</taxon>
        <taxon>Ecdysozoa</taxon>
        <taxon>Arthropoda</taxon>
        <taxon>Hexapoda</taxon>
        <taxon>Insecta</taxon>
        <taxon>Pterygota</taxon>
        <taxon>Neoptera</taxon>
        <taxon>Endopterygota</taxon>
        <taxon>Hymenoptera</taxon>
        <taxon>Apocrita</taxon>
        <taxon>Aculeata</taxon>
        <taxon>Apoidea</taxon>
        <taxon>Anthophila</taxon>
        <taxon>Apidae</taxon>
        <taxon>Tetragonisca</taxon>
    </lineage>
</organism>
<dbReference type="PROSITE" id="PS01209">
    <property type="entry name" value="LDLRA_1"/>
    <property type="match status" value="2"/>
</dbReference>
<dbReference type="InterPro" id="IPR000082">
    <property type="entry name" value="SEA_dom"/>
</dbReference>
<keyword evidence="6" id="KW-0472">Membrane</keyword>
<evidence type="ECO:0000256" key="2">
    <source>
        <dbReference type="ARBA" id="ARBA00004308"/>
    </source>
</evidence>
<dbReference type="CDD" id="cd00112">
    <property type="entry name" value="LDLa"/>
    <property type="match status" value="3"/>
</dbReference>
<comment type="caution">
    <text evidence="8">Lacks conserved residue(s) required for the propagation of feature annotation.</text>
</comment>
<keyword evidence="3" id="KW-0812">Transmembrane</keyword>
<evidence type="ECO:0000256" key="6">
    <source>
        <dbReference type="ARBA" id="ARBA00023136"/>
    </source>
</evidence>
<feature type="disulfide bond" evidence="8">
    <location>
        <begin position="432"/>
        <end position="444"/>
    </location>
</feature>
<evidence type="ECO:0000313" key="12">
    <source>
        <dbReference type="EMBL" id="KAK9296799.1"/>
    </source>
</evidence>
<protein>
    <recommendedName>
        <fullName evidence="11">SEA domain-containing protein</fullName>
    </recommendedName>
</protein>
<evidence type="ECO:0000256" key="8">
    <source>
        <dbReference type="PROSITE-ProRule" id="PRU00124"/>
    </source>
</evidence>
<dbReference type="GO" id="GO:0016192">
    <property type="term" value="P:vesicle-mediated transport"/>
    <property type="evidence" value="ECO:0007669"/>
    <property type="project" value="UniProtKB-ARBA"/>
</dbReference>
<dbReference type="PANTHER" id="PTHR24270">
    <property type="entry name" value="LOW-DENSITY LIPOPROTEIN RECEPTOR-RELATED"/>
    <property type="match status" value="1"/>
</dbReference>
<comment type="caution">
    <text evidence="12">The sequence shown here is derived from an EMBL/GenBank/DDBJ whole genome shotgun (WGS) entry which is preliminary data.</text>
</comment>
<dbReference type="PRINTS" id="PR00261">
    <property type="entry name" value="LDLRECEPTOR"/>
</dbReference>
<dbReference type="Gene3D" id="3.30.70.960">
    <property type="entry name" value="SEA domain"/>
    <property type="match status" value="1"/>
</dbReference>
<evidence type="ECO:0000256" key="4">
    <source>
        <dbReference type="ARBA" id="ARBA00022737"/>
    </source>
</evidence>
<feature type="disulfide bond" evidence="8">
    <location>
        <begin position="330"/>
        <end position="345"/>
    </location>
</feature>
<keyword evidence="7 8" id="KW-1015">Disulfide bond</keyword>
<dbReference type="GO" id="GO:0012505">
    <property type="term" value="C:endomembrane system"/>
    <property type="evidence" value="ECO:0007669"/>
    <property type="project" value="UniProtKB-SubCell"/>
</dbReference>
<dbReference type="Pfam" id="PF01390">
    <property type="entry name" value="SEA"/>
    <property type="match status" value="1"/>
</dbReference>
<dbReference type="GO" id="GO:0005886">
    <property type="term" value="C:plasma membrane"/>
    <property type="evidence" value="ECO:0007669"/>
    <property type="project" value="TreeGrafter"/>
</dbReference>
<dbReference type="Proteomes" id="UP001432146">
    <property type="component" value="Unassembled WGS sequence"/>
</dbReference>
<dbReference type="InterPro" id="IPR002172">
    <property type="entry name" value="LDrepeatLR_classA_rpt"/>
</dbReference>
<evidence type="ECO:0000259" key="11">
    <source>
        <dbReference type="PROSITE" id="PS50024"/>
    </source>
</evidence>
<feature type="region of interest" description="Disordered" evidence="9">
    <location>
        <begin position="80"/>
        <end position="183"/>
    </location>
</feature>
<feature type="disulfide bond" evidence="8">
    <location>
        <begin position="412"/>
        <end position="427"/>
    </location>
</feature>
<keyword evidence="10" id="KW-0732">Signal</keyword>
<dbReference type="Gene3D" id="4.10.400.10">
    <property type="entry name" value="Low-density Lipoprotein Receptor"/>
    <property type="match status" value="3"/>
</dbReference>
<dbReference type="SUPFAM" id="SSF82671">
    <property type="entry name" value="SEA domain"/>
    <property type="match status" value="1"/>
</dbReference>
<dbReference type="InterPro" id="IPR050685">
    <property type="entry name" value="LDLR"/>
</dbReference>
<accession>A0AAW0ZGM2</accession>
<feature type="chain" id="PRO_5043990658" description="SEA domain-containing protein" evidence="10">
    <location>
        <begin position="22"/>
        <end position="522"/>
    </location>
</feature>
<feature type="domain" description="SEA" evidence="11">
    <location>
        <begin position="188"/>
        <end position="301"/>
    </location>
</feature>
<dbReference type="InterPro" id="IPR036364">
    <property type="entry name" value="SEA_dom_sf"/>
</dbReference>
<keyword evidence="5" id="KW-1133">Transmembrane helix</keyword>
<sequence length="522" mass="57799">MRDRSLLLLLLLMLMLTLSLATATVPLVDDPENDDLVFDQDGKQSFGEAPLIETRQHDSLFHRIKRGFYDFFGPAESASTTTKASESADDNADNELNNAPPIEPDGEKGPQASGVKAPANLERLTRNSAEEYDEVGENNEVGNAAEARKEPVNFGNTDDEELAGSGENEGSAFDADKTPPHYVPSRKERKYYRITLTVGEPYRTEYADRSSREYKELSGNLTQQLEELLNRDIPKESHHVNVVKISPTSVDSFTSQVTLDIGSTFADESEMQHIIENQLQYHSLGNVQVRPDGFSFRIFQAGGKVDVTECDQSTELRCRDGECVPLEGRCDGVPNCKDGSDEEGCPETTTHVEGVTEEVHKGFQEPGRNLITQTNVAGVARESDARASSKCRADDTVRCSDGSRYICSVQQCDGVKDCDDGDDENGCPHPGCSPGEFACDVSRCILESQRCNFVQECDDGSDEHDCSYPGKSIFIDPTYFLLTRLPLFHLFSHFAQSLFHELHLLTDNRVEINLISLPTVND</sequence>
<dbReference type="Pfam" id="PF00057">
    <property type="entry name" value="Ldl_recept_a"/>
    <property type="match status" value="2"/>
</dbReference>
<feature type="disulfide bond" evidence="8">
    <location>
        <begin position="318"/>
        <end position="336"/>
    </location>
</feature>
<keyword evidence="4" id="KW-0677">Repeat</keyword>
<evidence type="ECO:0000256" key="9">
    <source>
        <dbReference type="SAM" id="MobiDB-lite"/>
    </source>
</evidence>
<feature type="disulfide bond" evidence="8">
    <location>
        <begin position="439"/>
        <end position="457"/>
    </location>
</feature>
<dbReference type="InterPro" id="IPR036055">
    <property type="entry name" value="LDL_receptor-like_sf"/>
</dbReference>
<dbReference type="SMART" id="SM00192">
    <property type="entry name" value="LDLa"/>
    <property type="match status" value="3"/>
</dbReference>
<feature type="disulfide bond" evidence="8">
    <location>
        <begin position="451"/>
        <end position="466"/>
    </location>
</feature>